<dbReference type="EMBL" id="MDEO01000032">
    <property type="protein sequence ID" value="OCX17629.1"/>
    <property type="molecule type" value="Genomic_DNA"/>
</dbReference>
<organism evidence="1 2">
    <name type="scientific">Mesorhizobium hungaricum</name>
    <dbReference type="NCBI Taxonomy" id="1566387"/>
    <lineage>
        <taxon>Bacteria</taxon>
        <taxon>Pseudomonadati</taxon>
        <taxon>Pseudomonadota</taxon>
        <taxon>Alphaproteobacteria</taxon>
        <taxon>Hyphomicrobiales</taxon>
        <taxon>Phyllobacteriaceae</taxon>
        <taxon>Mesorhizobium</taxon>
    </lineage>
</organism>
<evidence type="ECO:0000313" key="1">
    <source>
        <dbReference type="EMBL" id="OCX17629.1"/>
    </source>
</evidence>
<dbReference type="RefSeq" id="WP_065997903.1">
    <property type="nucleotide sequence ID" value="NZ_MDEO01000032.1"/>
</dbReference>
<protein>
    <submittedName>
        <fullName evidence="1">Uncharacterized protein</fullName>
    </submittedName>
</protein>
<dbReference type="AlphaFoldDB" id="A0A1C2DSA0"/>
<keyword evidence="2" id="KW-1185">Reference proteome</keyword>
<accession>A0A1C2DSA0</accession>
<reference evidence="1 2" key="1">
    <citation type="submission" date="2016-08" db="EMBL/GenBank/DDBJ databases">
        <title>Whole genome sequence of Mesorhizobium sp. strain UASWS1009 isolated from industrial sewage.</title>
        <authorList>
            <person name="Crovadore J."/>
            <person name="Calmin G."/>
            <person name="Chablais R."/>
            <person name="Cochard B."/>
            <person name="Lefort F."/>
        </authorList>
    </citation>
    <scope>NUCLEOTIDE SEQUENCE [LARGE SCALE GENOMIC DNA]</scope>
    <source>
        <strain evidence="1 2">UASWS1009</strain>
    </source>
</reference>
<gene>
    <name evidence="1" type="ORF">QV13_12800</name>
</gene>
<name>A0A1C2DSA0_9HYPH</name>
<comment type="caution">
    <text evidence="1">The sequence shown here is derived from an EMBL/GenBank/DDBJ whole genome shotgun (WGS) entry which is preliminary data.</text>
</comment>
<sequence length="664" mass="68318">MPVFELQGPDGKTYEIDAPDQKAALSAFQSFAAPKVDPATNQPRGVPEFVPPGVQGYDPKTGEVTPQYSRGGSAAMGAADATTLGWGDELASYLGSALSGVPREQVLSEMRGDAKAAQQQNPGSYLAGQIGGGLAQGVSGVGGLATKAAIKGGGTLGKIALGSTVDGIVGGGAYGAGSADEGNRVSGGAWGAGLGGLTGLAAPLAIAGVSATAKPFLAPLLARLNPQGYANKALEMGVRRSGMSTDDIASMLARSNADDQGMFTVADALGHQGGRMLSTVVRNPNEARQQIVDALTSRQMGQGERLSNFLSEGFAAPDTAAQRATSLSAQRTATANANYGAAREGAGAVDTSRAIQAADDFLTPGATGLMNPGNNIADDSIEAAVRRARSYFTDGRSNLSDFNAALRSKQELDGMIEGARPAVQRQLIPIRNALDNALEQASPNYAQARDVFRQQSRAIDAIDTGSNAASGRSRAADNIATFRGMTPEEQPAFRAGYVDPFIARTESGAISPTTNKARGLMTTKTGQEFPEFAAPGQADQLGNRVAREQRMFETSNAALGGSKTADNLADAAEMSKFDPSVMAKLFSGRPLAAIMDAVGKLLNEGKGMPPGVLERVGQALMTTDPNAARAVLTAAKQTVQRNATRQAIASSLLRGGALPVLEGR</sequence>
<evidence type="ECO:0000313" key="2">
    <source>
        <dbReference type="Proteomes" id="UP000094412"/>
    </source>
</evidence>
<dbReference type="OrthoDB" id="8101239at2"/>
<dbReference type="Proteomes" id="UP000094412">
    <property type="component" value="Unassembled WGS sequence"/>
</dbReference>
<dbReference type="STRING" id="1566387.QV13_12800"/>
<proteinExistence type="predicted"/>